<dbReference type="InterPro" id="IPR011969">
    <property type="entry name" value="Clan_AA_Asp_peptidase_C"/>
</dbReference>
<dbReference type="InterPro" id="IPR001969">
    <property type="entry name" value="Aspartic_peptidase_AS"/>
</dbReference>
<gene>
    <name evidence="1" type="ORF">DW352_15980</name>
</gene>
<dbReference type="PROSITE" id="PS00141">
    <property type="entry name" value="ASP_PROTEASE"/>
    <property type="match status" value="1"/>
</dbReference>
<dbReference type="InterPro" id="IPR021109">
    <property type="entry name" value="Peptidase_aspartic_dom_sf"/>
</dbReference>
<dbReference type="EC" id="3.4.23.-" evidence="1"/>
<dbReference type="InterPro" id="IPR034122">
    <property type="entry name" value="Retropepsin-like_bacterial"/>
</dbReference>
<dbReference type="OrthoDB" id="7595324at2"/>
<keyword evidence="1" id="KW-0645">Protease</keyword>
<dbReference type="EMBL" id="CP031417">
    <property type="protein sequence ID" value="AXK81892.1"/>
    <property type="molecule type" value="Genomic_DNA"/>
</dbReference>
<proteinExistence type="predicted"/>
<dbReference type="RefSeq" id="WP_115692271.1">
    <property type="nucleotide sequence ID" value="NZ_CP031417.1"/>
</dbReference>
<evidence type="ECO:0000313" key="2">
    <source>
        <dbReference type="Proteomes" id="UP000254889"/>
    </source>
</evidence>
<evidence type="ECO:0000313" key="1">
    <source>
        <dbReference type="EMBL" id="AXK81892.1"/>
    </source>
</evidence>
<dbReference type="GO" id="GO:0006508">
    <property type="term" value="P:proteolysis"/>
    <property type="evidence" value="ECO:0007669"/>
    <property type="project" value="UniProtKB-KW"/>
</dbReference>
<keyword evidence="1" id="KW-0378">Hydrolase</keyword>
<organism evidence="1 2">
    <name type="scientific">Pseudolabrys taiwanensis</name>
    <dbReference type="NCBI Taxonomy" id="331696"/>
    <lineage>
        <taxon>Bacteria</taxon>
        <taxon>Pseudomonadati</taxon>
        <taxon>Pseudomonadota</taxon>
        <taxon>Alphaproteobacteria</taxon>
        <taxon>Hyphomicrobiales</taxon>
        <taxon>Xanthobacteraceae</taxon>
        <taxon>Pseudolabrys</taxon>
    </lineage>
</organism>
<sequence length="172" mass="18691">MRQILILAVAVLLIGGYVARYADKAVTAGEPAQAATRQAVNEPRQPVTSGRSMMLNADRMGHFKVEARIDGRFVDFMVDTGASTVALRESDAARIGIRPRPVDYVAVVSTANGKVKAAPMKLERIEVGGITVYDVQALVLPDRALDTNLLGVSFLSRLKRYEYAGGRMVLEQ</sequence>
<accession>A0A345ZY95</accession>
<dbReference type="CDD" id="cd05483">
    <property type="entry name" value="retropepsin_like_bacteria"/>
    <property type="match status" value="1"/>
</dbReference>
<dbReference type="SUPFAM" id="SSF50630">
    <property type="entry name" value="Acid proteases"/>
    <property type="match status" value="1"/>
</dbReference>
<dbReference type="KEGG" id="ptaw:DW352_15980"/>
<dbReference type="AlphaFoldDB" id="A0A345ZY95"/>
<dbReference type="Gene3D" id="2.40.70.10">
    <property type="entry name" value="Acid Proteases"/>
    <property type="match status" value="1"/>
</dbReference>
<reference evidence="1 2" key="1">
    <citation type="submission" date="2018-07" db="EMBL/GenBank/DDBJ databases">
        <authorList>
            <person name="Quirk P.G."/>
            <person name="Krulwich T.A."/>
        </authorList>
    </citation>
    <scope>NUCLEOTIDE SEQUENCE [LARGE SCALE GENOMIC DNA]</scope>
    <source>
        <strain evidence="1 2">CC-BB4</strain>
    </source>
</reference>
<dbReference type="NCBIfam" id="TIGR02281">
    <property type="entry name" value="clan_AA_DTGA"/>
    <property type="match status" value="1"/>
</dbReference>
<dbReference type="Proteomes" id="UP000254889">
    <property type="component" value="Chromosome"/>
</dbReference>
<dbReference type="Pfam" id="PF13975">
    <property type="entry name" value="gag-asp_proteas"/>
    <property type="match status" value="1"/>
</dbReference>
<name>A0A345ZY95_9HYPH</name>
<dbReference type="GO" id="GO:0004190">
    <property type="term" value="F:aspartic-type endopeptidase activity"/>
    <property type="evidence" value="ECO:0007669"/>
    <property type="project" value="InterPro"/>
</dbReference>
<protein>
    <submittedName>
        <fullName evidence="1">TIGR02281 family clan AA aspartic protease</fullName>
        <ecNumber evidence="1">3.4.23.-</ecNumber>
    </submittedName>
</protein>
<keyword evidence="2" id="KW-1185">Reference proteome</keyword>